<dbReference type="SUPFAM" id="SSF53901">
    <property type="entry name" value="Thiolase-like"/>
    <property type="match status" value="2"/>
</dbReference>
<evidence type="ECO:0000313" key="5">
    <source>
        <dbReference type="Proteomes" id="UP000516173"/>
    </source>
</evidence>
<dbReference type="AlphaFoldDB" id="A0A7G1KJY8"/>
<feature type="domain" description="FAE" evidence="3">
    <location>
        <begin position="88"/>
        <end position="204"/>
    </location>
</feature>
<dbReference type="PIRSF" id="PIRSF000451">
    <property type="entry name" value="PKS_III"/>
    <property type="match status" value="1"/>
</dbReference>
<dbReference type="KEGG" id="nwl:NWFMUON74_26480"/>
<dbReference type="GO" id="GO:0016747">
    <property type="term" value="F:acyltransferase activity, transferring groups other than amino-acyl groups"/>
    <property type="evidence" value="ECO:0007669"/>
    <property type="project" value="InterPro"/>
</dbReference>
<dbReference type="InterPro" id="IPR016039">
    <property type="entry name" value="Thiolase-like"/>
</dbReference>
<evidence type="ECO:0000256" key="1">
    <source>
        <dbReference type="ARBA" id="ARBA00022679"/>
    </source>
</evidence>
<evidence type="ECO:0000259" key="3">
    <source>
        <dbReference type="Pfam" id="PF08392"/>
    </source>
</evidence>
<dbReference type="Gene3D" id="3.40.47.10">
    <property type="match status" value="2"/>
</dbReference>
<evidence type="ECO:0000256" key="2">
    <source>
        <dbReference type="PIRSR" id="PIRSR000451-1"/>
    </source>
</evidence>
<dbReference type="EMBL" id="AP023396">
    <property type="protein sequence ID" value="BCK54876.1"/>
    <property type="molecule type" value="Genomic_DNA"/>
</dbReference>
<accession>A0A7G1KJY8</accession>
<keyword evidence="5" id="KW-1185">Reference proteome</keyword>
<dbReference type="PANTHER" id="PTHR11877:SF46">
    <property type="entry name" value="TYPE III POLYKETIDE SYNTHASE A"/>
    <property type="match status" value="1"/>
</dbReference>
<name>A0A7G1KJY8_9NOCA</name>
<dbReference type="InterPro" id="IPR011141">
    <property type="entry name" value="Polyketide_synthase_type-III"/>
</dbReference>
<sequence length="375" mass="38900">MVAVPPHEVTHAAMVAAVGQQYDGVFPAGSARAAAVRRALDMAGRLAIDTHPLHLPIERILADHGLADRNRHAWEALHAYAIPAARAALRSAGRSGPDVDVVILETSTLIAMPSPVSAVAQALRLRPDCAAMPVFGMGCRGGAHAITMAATWLRAHPDDTVLIVTADFASPHFHLETGLDEVGLVGSIVSSTLFSDAAAAAVVSCSLDTGFEIADVTRYEVPGTPDAIAWTATDQGLRFRLTTDAVRSISALGPALRGLLDRQGWAATDLGICALHSGGNTIIRDAARALGLSAHQVAPAWLSLRRGNLMSTAVLDALALIADRPELRPGWGAPLLGAGFGPGFGMDAFAGRALLPEAPSAADHSDAHRSEIAVG</sequence>
<reference evidence="4 5" key="1">
    <citation type="submission" date="2020-08" db="EMBL/GenBank/DDBJ databases">
        <title>Genome Sequencing of Nocardia wallacei strain FMUON74 and assembly.</title>
        <authorList>
            <person name="Toyokawa M."/>
            <person name="Uesaka K."/>
        </authorList>
    </citation>
    <scope>NUCLEOTIDE SEQUENCE [LARGE SCALE GENOMIC DNA]</scope>
    <source>
        <strain evidence="4 5">FMUON74</strain>
    </source>
</reference>
<dbReference type="GO" id="GO:0006633">
    <property type="term" value="P:fatty acid biosynthetic process"/>
    <property type="evidence" value="ECO:0007669"/>
    <property type="project" value="InterPro"/>
</dbReference>
<keyword evidence="1" id="KW-0808">Transferase</keyword>
<protein>
    <submittedName>
        <fullName evidence="4">Chalcone synthase</fullName>
    </submittedName>
</protein>
<dbReference type="Pfam" id="PF08392">
    <property type="entry name" value="FAE1_CUT1_RppA"/>
    <property type="match status" value="1"/>
</dbReference>
<feature type="active site" description="Acyl-thioester intermediate" evidence="2">
    <location>
        <position position="139"/>
    </location>
</feature>
<dbReference type="GO" id="GO:0030639">
    <property type="term" value="P:polyketide biosynthetic process"/>
    <property type="evidence" value="ECO:0007669"/>
    <property type="project" value="TreeGrafter"/>
</dbReference>
<dbReference type="Proteomes" id="UP000516173">
    <property type="component" value="Chromosome"/>
</dbReference>
<evidence type="ECO:0000313" key="4">
    <source>
        <dbReference type="EMBL" id="BCK54876.1"/>
    </source>
</evidence>
<dbReference type="GO" id="GO:0016020">
    <property type="term" value="C:membrane"/>
    <property type="evidence" value="ECO:0007669"/>
    <property type="project" value="InterPro"/>
</dbReference>
<organism evidence="4 5">
    <name type="scientific">Nocardia wallacei</name>
    <dbReference type="NCBI Taxonomy" id="480035"/>
    <lineage>
        <taxon>Bacteria</taxon>
        <taxon>Bacillati</taxon>
        <taxon>Actinomycetota</taxon>
        <taxon>Actinomycetes</taxon>
        <taxon>Mycobacteriales</taxon>
        <taxon>Nocardiaceae</taxon>
        <taxon>Nocardia</taxon>
    </lineage>
</organism>
<dbReference type="InterPro" id="IPR013601">
    <property type="entry name" value="FAE1_typ3_polyketide_synth"/>
</dbReference>
<gene>
    <name evidence="4" type="ORF">NWFMUON74_26480</name>
</gene>
<dbReference type="PANTHER" id="PTHR11877">
    <property type="entry name" value="HYDROXYMETHYLGLUTARYL-COA SYNTHASE"/>
    <property type="match status" value="1"/>
</dbReference>
<proteinExistence type="predicted"/>